<gene>
    <name evidence="3" type="primary">teaD_1</name>
    <name evidence="3" type="ORF">Pmgp_00881</name>
</gene>
<evidence type="ECO:0000256" key="1">
    <source>
        <dbReference type="ARBA" id="ARBA00008791"/>
    </source>
</evidence>
<dbReference type="PANTHER" id="PTHR46268">
    <property type="entry name" value="STRESS RESPONSE PROTEIN NHAX"/>
    <property type="match status" value="1"/>
</dbReference>
<keyword evidence="4" id="KW-1185">Reference proteome</keyword>
<name>A0A4Y7RUU7_9FIRM</name>
<reference evidence="3 4" key="1">
    <citation type="journal article" date="2018" name="Environ. Microbiol.">
        <title>Novel energy conservation strategies and behaviour of Pelotomaculum schinkii driving syntrophic propionate catabolism.</title>
        <authorList>
            <person name="Hidalgo-Ahumada C.A.P."/>
            <person name="Nobu M.K."/>
            <person name="Narihiro T."/>
            <person name="Tamaki H."/>
            <person name="Liu W.T."/>
            <person name="Kamagata Y."/>
            <person name="Stams A.J.M."/>
            <person name="Imachi H."/>
            <person name="Sousa D.Z."/>
        </authorList>
    </citation>
    <scope>NUCLEOTIDE SEQUENCE [LARGE SCALE GENOMIC DNA]</scope>
    <source>
        <strain evidence="3 4">MGP</strain>
    </source>
</reference>
<dbReference type="InterPro" id="IPR014729">
    <property type="entry name" value="Rossmann-like_a/b/a_fold"/>
</dbReference>
<feature type="domain" description="UspA" evidence="2">
    <location>
        <begin position="5"/>
        <end position="135"/>
    </location>
</feature>
<dbReference type="InterPro" id="IPR006015">
    <property type="entry name" value="Universal_stress_UspA"/>
</dbReference>
<dbReference type="Pfam" id="PF00582">
    <property type="entry name" value="Usp"/>
    <property type="match status" value="1"/>
</dbReference>
<evidence type="ECO:0000313" key="4">
    <source>
        <dbReference type="Proteomes" id="UP000297597"/>
    </source>
</evidence>
<accession>A0A4Y7RUU7</accession>
<dbReference type="CDD" id="cd00293">
    <property type="entry name" value="USP-like"/>
    <property type="match status" value="1"/>
</dbReference>
<evidence type="ECO:0000259" key="2">
    <source>
        <dbReference type="Pfam" id="PF00582"/>
    </source>
</evidence>
<dbReference type="RefSeq" id="WP_134212756.1">
    <property type="nucleotide sequence ID" value="NZ_QFFZ01000006.1"/>
</dbReference>
<organism evidence="3 4">
    <name type="scientific">Pelotomaculum propionicicum</name>
    <dbReference type="NCBI Taxonomy" id="258475"/>
    <lineage>
        <taxon>Bacteria</taxon>
        <taxon>Bacillati</taxon>
        <taxon>Bacillota</taxon>
        <taxon>Clostridia</taxon>
        <taxon>Eubacteriales</taxon>
        <taxon>Desulfotomaculaceae</taxon>
        <taxon>Pelotomaculum</taxon>
    </lineage>
</organism>
<comment type="similarity">
    <text evidence="1">Belongs to the universal stress protein A family.</text>
</comment>
<dbReference type="PRINTS" id="PR01438">
    <property type="entry name" value="UNVRSLSTRESS"/>
</dbReference>
<dbReference type="SUPFAM" id="SSF52402">
    <property type="entry name" value="Adenine nucleotide alpha hydrolases-like"/>
    <property type="match status" value="1"/>
</dbReference>
<dbReference type="PANTHER" id="PTHR46268:SF6">
    <property type="entry name" value="UNIVERSAL STRESS PROTEIN UP12"/>
    <property type="match status" value="1"/>
</dbReference>
<dbReference type="InterPro" id="IPR006016">
    <property type="entry name" value="UspA"/>
</dbReference>
<evidence type="ECO:0000313" key="3">
    <source>
        <dbReference type="EMBL" id="TEB12550.1"/>
    </source>
</evidence>
<proteinExistence type="inferred from homology"/>
<dbReference type="OrthoDB" id="152484at2"/>
<dbReference type="Proteomes" id="UP000297597">
    <property type="component" value="Unassembled WGS sequence"/>
</dbReference>
<dbReference type="Gene3D" id="3.40.50.620">
    <property type="entry name" value="HUPs"/>
    <property type="match status" value="1"/>
</dbReference>
<dbReference type="EMBL" id="QFFZ01000006">
    <property type="protein sequence ID" value="TEB12550.1"/>
    <property type="molecule type" value="Genomic_DNA"/>
</dbReference>
<protein>
    <submittedName>
        <fullName evidence="3">TRAP-T-associated universal stress protein TeaD</fullName>
    </submittedName>
</protein>
<dbReference type="AlphaFoldDB" id="A0A4Y7RUU7"/>
<comment type="caution">
    <text evidence="3">The sequence shown here is derived from an EMBL/GenBank/DDBJ whole genome shotgun (WGS) entry which is preliminary data.</text>
</comment>
<sequence length="135" mass="14514">MLKSKVLLPSDGSDNSLKAAGYAARLMKTNADMKLSVLVVVPESSGFEKIDQAMEDKGSEIMKKTAAVFSDDGLKVEKYIEKGDPATVIIQYAERGGYDHIIMGSRGVSELRGASIGSVSHKVIHLANCRVTLVK</sequence>